<evidence type="ECO:0000313" key="4">
    <source>
        <dbReference type="Proteomes" id="UP000824469"/>
    </source>
</evidence>
<feature type="non-terminal residue" evidence="3">
    <location>
        <position position="1"/>
    </location>
</feature>
<dbReference type="InterPro" id="IPR023213">
    <property type="entry name" value="CAT-like_dom_sf"/>
</dbReference>
<sequence length="356" mass="39438">SLEEFDQVNMETVSDGVVVKGKPSTVVPAKPTGYNITHSLNNLDTSLRLHYIRALYYFRKPGLEEWSIIKWKEALFYVLNLYPVIAGRLAVEEGTGRPYVKCSDNGIRFFEADCRAVLEGKNDMRDCVFEQDLCPVQPLGPDLSISPLLLIQITRFKCGGISVGLAWAHILVDALSAASFMNAWGEILRGKTVTTSPCMTNLFIQPAAPSWKASSEAHKRYGSTIVENFDKDIWALDNKNALGRTTFCFNDAKIKDMVLEMQAILGGFPITPFEMIAALIWVAIAKIRGPQGSKTLTISRDNRAAIDGSITSSRGSYHFGNHQVFLDIEDEEGGDHGSKDLSYLAKKIHTSIAKRV</sequence>
<name>A0AA38CGV8_TAXCH</name>
<reference evidence="3 4" key="1">
    <citation type="journal article" date="2021" name="Nat. Plants">
        <title>The Taxus genome provides insights into paclitaxel biosynthesis.</title>
        <authorList>
            <person name="Xiong X."/>
            <person name="Gou J."/>
            <person name="Liao Q."/>
            <person name="Li Y."/>
            <person name="Zhou Q."/>
            <person name="Bi G."/>
            <person name="Li C."/>
            <person name="Du R."/>
            <person name="Wang X."/>
            <person name="Sun T."/>
            <person name="Guo L."/>
            <person name="Liang H."/>
            <person name="Lu P."/>
            <person name="Wu Y."/>
            <person name="Zhang Z."/>
            <person name="Ro D.K."/>
            <person name="Shang Y."/>
            <person name="Huang S."/>
            <person name="Yan J."/>
        </authorList>
    </citation>
    <scope>NUCLEOTIDE SEQUENCE [LARGE SCALE GENOMIC DNA]</scope>
    <source>
        <strain evidence="3">Ta-2019</strain>
    </source>
</reference>
<dbReference type="OMA" id="KPIRANC"/>
<comment type="similarity">
    <text evidence="1">Belongs to the plant acyltransferase family.</text>
</comment>
<dbReference type="PANTHER" id="PTHR31642:SF115">
    <property type="entry name" value="PROTEIN ECERIFERUM 26-LIKE"/>
    <property type="match status" value="1"/>
</dbReference>
<protein>
    <submittedName>
        <fullName evidence="3">Uncharacterized protein</fullName>
    </submittedName>
</protein>
<keyword evidence="4" id="KW-1185">Reference proteome</keyword>
<dbReference type="GO" id="GO:0016747">
    <property type="term" value="F:acyltransferase activity, transferring groups other than amino-acyl groups"/>
    <property type="evidence" value="ECO:0007669"/>
    <property type="project" value="TreeGrafter"/>
</dbReference>
<gene>
    <name evidence="3" type="ORF">KI387_028539</name>
</gene>
<dbReference type="AlphaFoldDB" id="A0AA38CGV8"/>
<dbReference type="Pfam" id="PF02458">
    <property type="entry name" value="Transferase"/>
    <property type="match status" value="1"/>
</dbReference>
<dbReference type="Proteomes" id="UP000824469">
    <property type="component" value="Unassembled WGS sequence"/>
</dbReference>
<evidence type="ECO:0000256" key="1">
    <source>
        <dbReference type="ARBA" id="ARBA00009861"/>
    </source>
</evidence>
<evidence type="ECO:0000256" key="2">
    <source>
        <dbReference type="SAM" id="Phobius"/>
    </source>
</evidence>
<dbReference type="InterPro" id="IPR050317">
    <property type="entry name" value="Plant_Fungal_Acyltransferase"/>
</dbReference>
<keyword evidence="2" id="KW-0812">Transmembrane</keyword>
<comment type="caution">
    <text evidence="3">The sequence shown here is derived from an EMBL/GenBank/DDBJ whole genome shotgun (WGS) entry which is preliminary data.</text>
</comment>
<feature type="transmembrane region" description="Helical" evidence="2">
    <location>
        <begin position="263"/>
        <end position="284"/>
    </location>
</feature>
<proteinExistence type="inferred from homology"/>
<evidence type="ECO:0000313" key="3">
    <source>
        <dbReference type="EMBL" id="KAH9296857.1"/>
    </source>
</evidence>
<organism evidence="3 4">
    <name type="scientific">Taxus chinensis</name>
    <name type="common">Chinese yew</name>
    <name type="synonym">Taxus wallichiana var. chinensis</name>
    <dbReference type="NCBI Taxonomy" id="29808"/>
    <lineage>
        <taxon>Eukaryota</taxon>
        <taxon>Viridiplantae</taxon>
        <taxon>Streptophyta</taxon>
        <taxon>Embryophyta</taxon>
        <taxon>Tracheophyta</taxon>
        <taxon>Spermatophyta</taxon>
        <taxon>Pinopsida</taxon>
        <taxon>Pinidae</taxon>
        <taxon>Conifers II</taxon>
        <taxon>Cupressales</taxon>
        <taxon>Taxaceae</taxon>
        <taxon>Taxus</taxon>
    </lineage>
</organism>
<dbReference type="PANTHER" id="PTHR31642">
    <property type="entry name" value="TRICHOTHECENE 3-O-ACETYLTRANSFERASE"/>
    <property type="match status" value="1"/>
</dbReference>
<feature type="non-terminal residue" evidence="3">
    <location>
        <position position="356"/>
    </location>
</feature>
<keyword evidence="2" id="KW-0472">Membrane</keyword>
<keyword evidence="2" id="KW-1133">Transmembrane helix</keyword>
<dbReference type="EMBL" id="JAHRHJ020000010">
    <property type="protein sequence ID" value="KAH9296857.1"/>
    <property type="molecule type" value="Genomic_DNA"/>
</dbReference>
<dbReference type="Gene3D" id="3.30.559.10">
    <property type="entry name" value="Chloramphenicol acetyltransferase-like domain"/>
    <property type="match status" value="2"/>
</dbReference>
<accession>A0AA38CGV8</accession>